<dbReference type="InterPro" id="IPR045168">
    <property type="entry name" value="YTH_prot"/>
</dbReference>
<feature type="domain" description="YTH" evidence="2">
    <location>
        <begin position="335"/>
        <end position="482"/>
    </location>
</feature>
<dbReference type="GO" id="GO:0005737">
    <property type="term" value="C:cytoplasm"/>
    <property type="evidence" value="ECO:0007669"/>
    <property type="project" value="TreeGrafter"/>
</dbReference>
<dbReference type="GO" id="GO:0061157">
    <property type="term" value="P:mRNA destabilization"/>
    <property type="evidence" value="ECO:0007669"/>
    <property type="project" value="TreeGrafter"/>
</dbReference>
<evidence type="ECO:0000256" key="1">
    <source>
        <dbReference type="SAM" id="MobiDB-lite"/>
    </source>
</evidence>
<comment type="caution">
    <text evidence="3">The sequence shown here is derived from an EMBL/GenBank/DDBJ whole genome shotgun (WGS) entry which is preliminary data.</text>
</comment>
<feature type="region of interest" description="Disordered" evidence="1">
    <location>
        <begin position="181"/>
        <end position="235"/>
    </location>
</feature>
<gene>
    <name evidence="3" type="ORF">C2845_PM06G06340</name>
</gene>
<dbReference type="GO" id="GO:0003729">
    <property type="term" value="F:mRNA binding"/>
    <property type="evidence" value="ECO:0007669"/>
    <property type="project" value="TreeGrafter"/>
</dbReference>
<name>A0A3L6RB53_PANMI</name>
<dbReference type="Pfam" id="PF04146">
    <property type="entry name" value="YTH"/>
    <property type="match status" value="1"/>
</dbReference>
<dbReference type="EMBL" id="PQIB02000009">
    <property type="protein sequence ID" value="RLM99853.1"/>
    <property type="molecule type" value="Genomic_DNA"/>
</dbReference>
<evidence type="ECO:0000313" key="4">
    <source>
        <dbReference type="Proteomes" id="UP000275267"/>
    </source>
</evidence>
<dbReference type="PANTHER" id="PTHR12357:SF92">
    <property type="entry name" value="YTH DOMAIN-CONTAINING FAMILY PROTEIN"/>
    <property type="match status" value="1"/>
</dbReference>
<sequence>MDLQEHHELIFGEEFCFPTTTTYYPPLYAPAGINVPAQLYQHQTMSRCDNRAPNYTVVIIFEQGHQTQGTSCMYYVVPEYGIAHSPHGPHPLHPYAIGDGRFVRTQEYRAETVEHTYHQPVPAPHYAALPSAEDRTPATTAQSLAYTNGLFVPGGYQQTVATSERGVAWNQSVQQATTSSLEFQGHTLLPKEQPRRPAPWKRQFSGEATVPARLPRAPRGSQKSPQVAVPSVRSSLQPNVSYNNEVSNVGSDLCRMLSTERSQPYTRASSYANRRLSSVSEQNRSKAKMSIGSMSSEIIVKSYTSRLLIGNAEGKLIIRTDQYNRDDFQVVYPNAKFFVIKSYNESDVHKSIKYGVWSTSSAGNQKLDTAFREAQAIASSTSTLCPVLLFFSVNGSSNFCGVAEMVGPVDYQNDMDFWCKDKWTGSFPIHYTPGTTMLELFKYTRAEGCVLDDFMVHEEKEASCRQLQRLKLRPGAPHFIPAWHGPRTSSVLPKSDSMLMDRIVSGTNNLTDKLQNLNLGKHHGSWQEFGNLTSEASTTNKQKESHCYGNQVHENPVKARPSPTPTYQPVASDVKSASGGEQQCWKKVEIIPTGKPQPETVARVSLKAPPEEHRKEGIGLHSSHRRKLERRSFLERQAAVAVNITSPAHPDEAAEALPLQEQVDGGVDLPQGDLVGDEATQVQVPVHAMHLRARTGRSVLGLIPLKREPAEEAPAEQELGGRQPDGRAVLLHPQESRITVLLRPRTASAITAHLPTHSKARSCRPRRRRLSRRSRVLNFPVIADPHGPPCLIRSWASSGPNRYASLTGCCWRLGHPVRRR</sequence>
<dbReference type="Gene3D" id="3.10.590.10">
    <property type="entry name" value="ph1033 like domains"/>
    <property type="match status" value="1"/>
</dbReference>
<proteinExistence type="predicted"/>
<reference evidence="4" key="1">
    <citation type="journal article" date="2019" name="Nat. Commun.">
        <title>The genome of broomcorn millet.</title>
        <authorList>
            <person name="Zou C."/>
            <person name="Miki D."/>
            <person name="Li D."/>
            <person name="Tang Q."/>
            <person name="Xiao L."/>
            <person name="Rajput S."/>
            <person name="Deng P."/>
            <person name="Jia W."/>
            <person name="Huang R."/>
            <person name="Zhang M."/>
            <person name="Sun Y."/>
            <person name="Hu J."/>
            <person name="Fu X."/>
            <person name="Schnable P.S."/>
            <person name="Li F."/>
            <person name="Zhang H."/>
            <person name="Feng B."/>
            <person name="Zhu X."/>
            <person name="Liu R."/>
            <person name="Schnable J.C."/>
            <person name="Zhu J.-K."/>
            <person name="Zhang H."/>
        </authorList>
    </citation>
    <scope>NUCLEOTIDE SEQUENCE [LARGE SCALE GENOMIC DNA]</scope>
</reference>
<accession>A0A3L6RB53</accession>
<keyword evidence="4" id="KW-1185">Reference proteome</keyword>
<dbReference type="OrthoDB" id="306690at2759"/>
<organism evidence="3 4">
    <name type="scientific">Panicum miliaceum</name>
    <name type="common">Proso millet</name>
    <name type="synonym">Broomcorn millet</name>
    <dbReference type="NCBI Taxonomy" id="4540"/>
    <lineage>
        <taxon>Eukaryota</taxon>
        <taxon>Viridiplantae</taxon>
        <taxon>Streptophyta</taxon>
        <taxon>Embryophyta</taxon>
        <taxon>Tracheophyta</taxon>
        <taxon>Spermatophyta</taxon>
        <taxon>Magnoliopsida</taxon>
        <taxon>Liliopsida</taxon>
        <taxon>Poales</taxon>
        <taxon>Poaceae</taxon>
        <taxon>PACMAD clade</taxon>
        <taxon>Panicoideae</taxon>
        <taxon>Panicodae</taxon>
        <taxon>Paniceae</taxon>
        <taxon>Panicinae</taxon>
        <taxon>Panicum</taxon>
        <taxon>Panicum sect. Panicum</taxon>
    </lineage>
</organism>
<dbReference type="Proteomes" id="UP000275267">
    <property type="component" value="Unassembled WGS sequence"/>
</dbReference>
<dbReference type="AlphaFoldDB" id="A0A3L6RB53"/>
<evidence type="ECO:0000313" key="3">
    <source>
        <dbReference type="EMBL" id="RLM99853.1"/>
    </source>
</evidence>
<feature type="region of interest" description="Disordered" evidence="1">
    <location>
        <begin position="553"/>
        <end position="575"/>
    </location>
</feature>
<dbReference type="PROSITE" id="PS50882">
    <property type="entry name" value="YTH"/>
    <property type="match status" value="1"/>
</dbReference>
<dbReference type="STRING" id="4540.A0A3L6RB53"/>
<dbReference type="InterPro" id="IPR007275">
    <property type="entry name" value="YTH_domain"/>
</dbReference>
<protein>
    <recommendedName>
        <fullName evidence="2">YTH domain-containing protein</fullName>
    </recommendedName>
</protein>
<dbReference type="CDD" id="cd21134">
    <property type="entry name" value="YTH"/>
    <property type="match status" value="1"/>
</dbReference>
<evidence type="ECO:0000259" key="2">
    <source>
        <dbReference type="PROSITE" id="PS50882"/>
    </source>
</evidence>
<dbReference type="PANTHER" id="PTHR12357">
    <property type="entry name" value="YTH YT521-B HOMOLOGY DOMAIN-CONTAINING"/>
    <property type="match status" value="1"/>
</dbReference>